<dbReference type="VEuPathDB" id="TrichDB:TVAG_198460"/>
<sequence length="280" mass="32865">MSSTKVFYSNNWQDSRLLSNNEINQFLNNELQEKLESYLDLFQIQPSPHYDIIKDCKPVFISQDLHSPINVVVLFGFVAKQRPQGFLFFHLKVENVNSVITMLDIFTTNNISDCISKYNIQIIRQVPYRLESYEYFMSITAWKYELRYVFDHIDAIQPGDRVFYSFNEFNLQYDCYRIISILSTDCSNQVTIRNFRGIKDDCPPFSMLLKEGYSYICSFFTKLSKETPSNAELEQTPSNMKHVEIEKYSITHHSSSNSSPKREDYQNLDLISANDLIPVF</sequence>
<dbReference type="EMBL" id="DS113190">
    <property type="protein sequence ID" value="EAY21408.1"/>
    <property type="molecule type" value="Genomic_DNA"/>
</dbReference>
<evidence type="ECO:0000313" key="1">
    <source>
        <dbReference type="EMBL" id="EAY21408.1"/>
    </source>
</evidence>
<accession>A2DDN2</accession>
<reference evidence="1" key="1">
    <citation type="submission" date="2006-10" db="EMBL/GenBank/DDBJ databases">
        <authorList>
            <person name="Amadeo P."/>
            <person name="Zhao Q."/>
            <person name="Wortman J."/>
            <person name="Fraser-Liggett C."/>
            <person name="Carlton J."/>
        </authorList>
    </citation>
    <scope>NUCLEOTIDE SEQUENCE</scope>
    <source>
        <strain evidence="1">G3</strain>
    </source>
</reference>
<dbReference type="AlphaFoldDB" id="A2DDN2"/>
<keyword evidence="2" id="KW-1185">Reference proteome</keyword>
<proteinExistence type="predicted"/>
<gene>
    <name evidence="1" type="ORF">TVAG_198460</name>
</gene>
<protein>
    <submittedName>
        <fullName evidence="1">Uncharacterized protein</fullName>
    </submittedName>
</protein>
<dbReference type="VEuPathDB" id="TrichDB:TVAGG3_0998880"/>
<name>A2DDN2_TRIV3</name>
<organism evidence="1 2">
    <name type="scientific">Trichomonas vaginalis (strain ATCC PRA-98 / G3)</name>
    <dbReference type="NCBI Taxonomy" id="412133"/>
    <lineage>
        <taxon>Eukaryota</taxon>
        <taxon>Metamonada</taxon>
        <taxon>Parabasalia</taxon>
        <taxon>Trichomonadida</taxon>
        <taxon>Trichomonadidae</taxon>
        <taxon>Trichomonas</taxon>
    </lineage>
</organism>
<evidence type="ECO:0000313" key="2">
    <source>
        <dbReference type="Proteomes" id="UP000001542"/>
    </source>
</evidence>
<dbReference type="InParanoid" id="A2DDN2"/>
<dbReference type="Proteomes" id="UP000001542">
    <property type="component" value="Unassembled WGS sequence"/>
</dbReference>
<dbReference type="RefSeq" id="XP_001582394.1">
    <property type="nucleotide sequence ID" value="XM_001582344.1"/>
</dbReference>
<reference evidence="1" key="2">
    <citation type="journal article" date="2007" name="Science">
        <title>Draft genome sequence of the sexually transmitted pathogen Trichomonas vaginalis.</title>
        <authorList>
            <person name="Carlton J.M."/>
            <person name="Hirt R.P."/>
            <person name="Silva J.C."/>
            <person name="Delcher A.L."/>
            <person name="Schatz M."/>
            <person name="Zhao Q."/>
            <person name="Wortman J.R."/>
            <person name="Bidwell S.L."/>
            <person name="Alsmark U.C.M."/>
            <person name="Besteiro S."/>
            <person name="Sicheritz-Ponten T."/>
            <person name="Noel C.J."/>
            <person name="Dacks J.B."/>
            <person name="Foster P.G."/>
            <person name="Simillion C."/>
            <person name="Van de Peer Y."/>
            <person name="Miranda-Saavedra D."/>
            <person name="Barton G.J."/>
            <person name="Westrop G.D."/>
            <person name="Mueller S."/>
            <person name="Dessi D."/>
            <person name="Fiori P.L."/>
            <person name="Ren Q."/>
            <person name="Paulsen I."/>
            <person name="Zhang H."/>
            <person name="Bastida-Corcuera F.D."/>
            <person name="Simoes-Barbosa A."/>
            <person name="Brown M.T."/>
            <person name="Hayes R.D."/>
            <person name="Mukherjee M."/>
            <person name="Okumura C.Y."/>
            <person name="Schneider R."/>
            <person name="Smith A.J."/>
            <person name="Vanacova S."/>
            <person name="Villalvazo M."/>
            <person name="Haas B.J."/>
            <person name="Pertea M."/>
            <person name="Feldblyum T.V."/>
            <person name="Utterback T.R."/>
            <person name="Shu C.L."/>
            <person name="Osoegawa K."/>
            <person name="de Jong P.J."/>
            <person name="Hrdy I."/>
            <person name="Horvathova L."/>
            <person name="Zubacova Z."/>
            <person name="Dolezal P."/>
            <person name="Malik S.B."/>
            <person name="Logsdon J.M. Jr."/>
            <person name="Henze K."/>
            <person name="Gupta A."/>
            <person name="Wang C.C."/>
            <person name="Dunne R.L."/>
            <person name="Upcroft J.A."/>
            <person name="Upcroft P."/>
            <person name="White O."/>
            <person name="Salzberg S.L."/>
            <person name="Tang P."/>
            <person name="Chiu C.-H."/>
            <person name="Lee Y.-S."/>
            <person name="Embley T.M."/>
            <person name="Coombs G.H."/>
            <person name="Mottram J.C."/>
            <person name="Tachezy J."/>
            <person name="Fraser-Liggett C.M."/>
            <person name="Johnson P.J."/>
        </authorList>
    </citation>
    <scope>NUCLEOTIDE SEQUENCE [LARGE SCALE GENOMIC DNA]</scope>
    <source>
        <strain evidence="1">G3</strain>
    </source>
</reference>
<dbReference type="KEGG" id="tva:5466957"/>